<dbReference type="Pfam" id="PF20150">
    <property type="entry name" value="2EXR"/>
    <property type="match status" value="1"/>
</dbReference>
<proteinExistence type="predicted"/>
<dbReference type="Proteomes" id="UP001217918">
    <property type="component" value="Unassembled WGS sequence"/>
</dbReference>
<accession>A0AAD9I5Z8</accession>
<organism evidence="2 3">
    <name type="scientific">Phyllachora maydis</name>
    <dbReference type="NCBI Taxonomy" id="1825666"/>
    <lineage>
        <taxon>Eukaryota</taxon>
        <taxon>Fungi</taxon>
        <taxon>Dikarya</taxon>
        <taxon>Ascomycota</taxon>
        <taxon>Pezizomycotina</taxon>
        <taxon>Sordariomycetes</taxon>
        <taxon>Sordariomycetidae</taxon>
        <taxon>Phyllachorales</taxon>
        <taxon>Phyllachoraceae</taxon>
        <taxon>Phyllachora</taxon>
    </lineage>
</organism>
<gene>
    <name evidence="2" type="ORF">P8C59_005656</name>
</gene>
<protein>
    <recommendedName>
        <fullName evidence="1">2EXR domain-containing protein</fullName>
    </recommendedName>
</protein>
<comment type="caution">
    <text evidence="2">The sequence shown here is derived from an EMBL/GenBank/DDBJ whole genome shotgun (WGS) entry which is preliminary data.</text>
</comment>
<feature type="domain" description="2EXR" evidence="1">
    <location>
        <begin position="29"/>
        <end position="117"/>
    </location>
</feature>
<evidence type="ECO:0000313" key="3">
    <source>
        <dbReference type="Proteomes" id="UP001217918"/>
    </source>
</evidence>
<dbReference type="PANTHER" id="PTHR35910:SF6">
    <property type="entry name" value="2EXR DOMAIN-CONTAINING PROTEIN"/>
    <property type="match status" value="1"/>
</dbReference>
<dbReference type="AlphaFoldDB" id="A0AAD9I5Z8"/>
<dbReference type="InterPro" id="IPR045518">
    <property type="entry name" value="2EXR"/>
</dbReference>
<name>A0AAD9I5Z8_9PEZI</name>
<sequence length="389" mass="42719">MAEVAPIVNDQLSRGHDVVVVVVPPSSTFTLFPALPAELRHSIWTLAMRKRRLLRLVVDADGCALALAPDATSRARLNPGRTGRTCREARAAYTALYRIPLPLRTGTLRISPDLDILDLRRGTTGRDADMARLLDRMQAQDPRGPGALSIALDHRQIVSLVGAPTGLGALATLYIRCTPPASCARMTSGWMQHPKTMPWLNASMPLLPPASCEMVCCARDARPEPHSTADRKQVWAGWDPRTTRALARPWLARDCRVRVLLAAETPRPGVQTSAGLAAYLRAETAEWLRVMGDGSDGSLGTDPVPMQLQLHRAMFAHLQRTLGLDPPVEYARAPQLWQPRTAVGFWIFDPDEADEPPVPIQPEEDLYEGKAVLDLRRVHVELGVVGLDP</sequence>
<dbReference type="PANTHER" id="PTHR35910">
    <property type="entry name" value="2EXR DOMAIN-CONTAINING PROTEIN"/>
    <property type="match status" value="1"/>
</dbReference>
<evidence type="ECO:0000313" key="2">
    <source>
        <dbReference type="EMBL" id="KAK2071215.1"/>
    </source>
</evidence>
<evidence type="ECO:0000259" key="1">
    <source>
        <dbReference type="Pfam" id="PF20150"/>
    </source>
</evidence>
<dbReference type="EMBL" id="JAQQPM010000004">
    <property type="protein sequence ID" value="KAK2071215.1"/>
    <property type="molecule type" value="Genomic_DNA"/>
</dbReference>
<keyword evidence="3" id="KW-1185">Reference proteome</keyword>
<reference evidence="2" key="1">
    <citation type="journal article" date="2023" name="Mol. Plant Microbe Interact.">
        <title>Elucidating the Obligate Nature and Biological Capacity of an Invasive Fungal Corn Pathogen.</title>
        <authorList>
            <person name="MacCready J.S."/>
            <person name="Roggenkamp E.M."/>
            <person name="Gdanetz K."/>
            <person name="Chilvers M.I."/>
        </authorList>
    </citation>
    <scope>NUCLEOTIDE SEQUENCE</scope>
    <source>
        <strain evidence="2">PM02</strain>
    </source>
</reference>